<dbReference type="InterPro" id="IPR036962">
    <property type="entry name" value="Glyco_hydro_3_N_sf"/>
</dbReference>
<dbReference type="GO" id="GO:0008422">
    <property type="term" value="F:beta-glucosidase activity"/>
    <property type="evidence" value="ECO:0007669"/>
    <property type="project" value="UniProtKB-EC"/>
</dbReference>
<dbReference type="AlphaFoldDB" id="A0AA39GK98"/>
<dbReference type="SUPFAM" id="SSF52279">
    <property type="entry name" value="Beta-D-glucan exohydrolase, C-terminal domain"/>
    <property type="match status" value="1"/>
</dbReference>
<dbReference type="GO" id="GO:0009251">
    <property type="term" value="P:glucan catabolic process"/>
    <property type="evidence" value="ECO:0007669"/>
    <property type="project" value="TreeGrafter"/>
</dbReference>
<dbReference type="Gene3D" id="2.60.40.10">
    <property type="entry name" value="Immunoglobulins"/>
    <property type="match status" value="1"/>
</dbReference>
<keyword evidence="5" id="KW-0325">Glycoprotein</keyword>
<keyword evidence="4" id="KW-0378">Hydrolase</keyword>
<protein>
    <recommendedName>
        <fullName evidence="3">beta-glucosidase</fullName>
        <ecNumber evidence="3">3.2.1.21</ecNumber>
    </recommendedName>
</protein>
<evidence type="ECO:0000256" key="2">
    <source>
        <dbReference type="ARBA" id="ARBA00005336"/>
    </source>
</evidence>
<dbReference type="InterPro" id="IPR013783">
    <property type="entry name" value="Ig-like_fold"/>
</dbReference>
<keyword evidence="6" id="KW-0119">Carbohydrate metabolism</keyword>
<feature type="signal peptide" evidence="9">
    <location>
        <begin position="1"/>
        <end position="18"/>
    </location>
</feature>
<feature type="chain" id="PRO_5041336971" description="beta-glucosidase" evidence="9">
    <location>
        <begin position="19"/>
        <end position="765"/>
    </location>
</feature>
<dbReference type="Proteomes" id="UP001175261">
    <property type="component" value="Unassembled WGS sequence"/>
</dbReference>
<comment type="catalytic activity">
    <reaction evidence="1">
        <text>Hydrolysis of terminal, non-reducing beta-D-glucosyl residues with release of beta-D-glucose.</text>
        <dbReference type="EC" id="3.2.1.21"/>
    </reaction>
</comment>
<comment type="caution">
    <text evidence="11">The sequence shown here is derived from an EMBL/GenBank/DDBJ whole genome shotgun (WGS) entry which is preliminary data.</text>
</comment>
<dbReference type="Pfam" id="PF00933">
    <property type="entry name" value="Glyco_hydro_3"/>
    <property type="match status" value="1"/>
</dbReference>
<evidence type="ECO:0000256" key="8">
    <source>
        <dbReference type="ARBA" id="ARBA00023326"/>
    </source>
</evidence>
<dbReference type="Pfam" id="PF14310">
    <property type="entry name" value="Fn3-like"/>
    <property type="match status" value="1"/>
</dbReference>
<dbReference type="PANTHER" id="PTHR30620">
    <property type="entry name" value="PERIPLASMIC BETA-GLUCOSIDASE-RELATED"/>
    <property type="match status" value="1"/>
</dbReference>
<sequence>MKSYFAAGFFLWATCACARNTTGPLYKNLDASVDDRVADLLGRMTIEEKTAQLIQGDIRDYLDIENGTYNETGMAWMAKTRANSIWTGLYMNRSMVARGAKLGQDYLVNRTRLGIPAFIQSEGIHGLLALNATIFNSPIAHGCAFNPELVEKMAEVIAIESRALGVNQVFAPVVDLARELRFGRVEECYSEDPYLAGEYGYAYVKGVQSKGVCAMVKHFAGFASPEQGVNLAPVHGGERMLRTTYLPAFHRAIVDGEAWAVMGSYNSYDGIPVVSDHHIQEEILREEWGYEYYIISDAGANARLVNAFEVCGNDPFDHDCVMGGGQYSFEHIPELVESGKLSLATVDRAVSRVLRTKFAMGLFENPYAAVDNGQHGDYINTDEHKALARELDAESIVLLENHDNVLPIAKDAHVAVIGPMAHGYYGDYVIHKAMSYGVTPYEGIRDASEGTVTFNQGGERWSNDEDGFPAAIEAASAAEVAVVVVGTWSRDQDELWGGLNATTGRLQPLICLSDTGLTGLVGMMPRLVKAIIDTGTPTVVVYSSGKPITEPWISDEAAALVQMFYPGEQGGHALADILYGNVNPSGRLSVSFPWDIGTAPSYYDHLKSARRDPNPGRVHANGSMEFGSSYVLNSPLPMYEFGYGLSYSTFTYSNLQVSSTRVSPSDTVTVSVDVTNESDMDGKDVVQVYVSDVLASVDVPNKKLKGFRKVHVKAGETQTVEMELPVEKWGLWNHRMEYVVEAGDFLVLVGSSSEDFYANATVTVA</sequence>
<name>A0AA39GK98_SARSR</name>
<dbReference type="Pfam" id="PF01915">
    <property type="entry name" value="Glyco_hydro_3_C"/>
    <property type="match status" value="1"/>
</dbReference>
<dbReference type="FunFam" id="2.60.40.10:FF:000495">
    <property type="entry name" value="Periplasmic beta-glucosidase"/>
    <property type="match status" value="1"/>
</dbReference>
<comment type="similarity">
    <text evidence="2">Belongs to the glycosyl hydrolase 3 family.</text>
</comment>
<dbReference type="InterPro" id="IPR026891">
    <property type="entry name" value="Fn3-like"/>
</dbReference>
<dbReference type="SUPFAM" id="SSF51445">
    <property type="entry name" value="(Trans)glycosidases"/>
    <property type="match status" value="1"/>
</dbReference>
<dbReference type="EC" id="3.2.1.21" evidence="3"/>
<gene>
    <name evidence="11" type="ORF">NLU13_3813</name>
</gene>
<keyword evidence="9" id="KW-0732">Signal</keyword>
<organism evidence="11 12">
    <name type="scientific">Sarocladium strictum</name>
    <name type="common">Black bundle disease fungus</name>
    <name type="synonym">Acremonium strictum</name>
    <dbReference type="NCBI Taxonomy" id="5046"/>
    <lineage>
        <taxon>Eukaryota</taxon>
        <taxon>Fungi</taxon>
        <taxon>Dikarya</taxon>
        <taxon>Ascomycota</taxon>
        <taxon>Pezizomycotina</taxon>
        <taxon>Sordariomycetes</taxon>
        <taxon>Hypocreomycetidae</taxon>
        <taxon>Hypocreales</taxon>
        <taxon>Sarocladiaceae</taxon>
        <taxon>Sarocladium</taxon>
    </lineage>
</organism>
<proteinExistence type="inferred from homology"/>
<evidence type="ECO:0000313" key="11">
    <source>
        <dbReference type="EMBL" id="KAK0387567.1"/>
    </source>
</evidence>
<keyword evidence="7" id="KW-0326">Glycosidase</keyword>
<dbReference type="Gene3D" id="3.20.20.300">
    <property type="entry name" value="Glycoside hydrolase, family 3, N-terminal domain"/>
    <property type="match status" value="1"/>
</dbReference>
<evidence type="ECO:0000256" key="6">
    <source>
        <dbReference type="ARBA" id="ARBA00023277"/>
    </source>
</evidence>
<reference evidence="11" key="1">
    <citation type="submission" date="2022-10" db="EMBL/GenBank/DDBJ databases">
        <title>Determination and structural analysis of whole genome sequence of Sarocladium strictum F4-1.</title>
        <authorList>
            <person name="Hu L."/>
            <person name="Jiang Y."/>
        </authorList>
    </citation>
    <scope>NUCLEOTIDE SEQUENCE</scope>
    <source>
        <strain evidence="11">F4-1</strain>
    </source>
</reference>
<feature type="domain" description="Fibronectin type III-like" evidence="10">
    <location>
        <begin position="684"/>
        <end position="753"/>
    </location>
</feature>
<dbReference type="FunFam" id="3.40.50.1700:FF:000009">
    <property type="entry name" value="Periplasmic beta-glucosidase"/>
    <property type="match status" value="1"/>
</dbReference>
<evidence type="ECO:0000256" key="5">
    <source>
        <dbReference type="ARBA" id="ARBA00023180"/>
    </source>
</evidence>
<keyword evidence="12" id="KW-1185">Reference proteome</keyword>
<dbReference type="PRINTS" id="PR00133">
    <property type="entry name" value="GLHYDRLASE3"/>
</dbReference>
<dbReference type="SMART" id="SM01217">
    <property type="entry name" value="Fn3_like"/>
    <property type="match status" value="1"/>
</dbReference>
<evidence type="ECO:0000256" key="1">
    <source>
        <dbReference type="ARBA" id="ARBA00000448"/>
    </source>
</evidence>
<evidence type="ECO:0000313" key="12">
    <source>
        <dbReference type="Proteomes" id="UP001175261"/>
    </source>
</evidence>
<evidence type="ECO:0000256" key="7">
    <source>
        <dbReference type="ARBA" id="ARBA00023295"/>
    </source>
</evidence>
<dbReference type="EMBL" id="JAPDFR010000003">
    <property type="protein sequence ID" value="KAK0387567.1"/>
    <property type="molecule type" value="Genomic_DNA"/>
</dbReference>
<dbReference type="Gene3D" id="3.40.50.1700">
    <property type="entry name" value="Glycoside hydrolase family 3 C-terminal domain"/>
    <property type="match status" value="1"/>
</dbReference>
<dbReference type="InterPro" id="IPR017853">
    <property type="entry name" value="GH"/>
</dbReference>
<dbReference type="InterPro" id="IPR036881">
    <property type="entry name" value="Glyco_hydro_3_C_sf"/>
</dbReference>
<evidence type="ECO:0000256" key="4">
    <source>
        <dbReference type="ARBA" id="ARBA00022801"/>
    </source>
</evidence>
<evidence type="ECO:0000259" key="10">
    <source>
        <dbReference type="SMART" id="SM01217"/>
    </source>
</evidence>
<keyword evidence="8" id="KW-0624">Polysaccharide degradation</keyword>
<dbReference type="InterPro" id="IPR001764">
    <property type="entry name" value="Glyco_hydro_3_N"/>
</dbReference>
<evidence type="ECO:0000256" key="9">
    <source>
        <dbReference type="SAM" id="SignalP"/>
    </source>
</evidence>
<dbReference type="InterPro" id="IPR002772">
    <property type="entry name" value="Glyco_hydro_3_C"/>
</dbReference>
<dbReference type="PROSITE" id="PS51257">
    <property type="entry name" value="PROKAR_LIPOPROTEIN"/>
    <property type="match status" value="1"/>
</dbReference>
<dbReference type="InterPro" id="IPR051915">
    <property type="entry name" value="Cellulose_Degrad_GH3"/>
</dbReference>
<dbReference type="PANTHER" id="PTHR30620:SF117">
    <property type="entry name" value="BETA-1,4-XYLOSIDASE (EUROFUNG)"/>
    <property type="match status" value="1"/>
</dbReference>
<accession>A0AA39GK98</accession>
<evidence type="ECO:0000256" key="3">
    <source>
        <dbReference type="ARBA" id="ARBA00012744"/>
    </source>
</evidence>